<dbReference type="AlphaFoldDB" id="A0A537J7S1"/>
<dbReference type="InterPro" id="IPR050147">
    <property type="entry name" value="Ser/Thr_Dehydratase"/>
</dbReference>
<organism evidence="15 16">
    <name type="scientific">Candidatus Segetimicrobium genomatis</name>
    <dbReference type="NCBI Taxonomy" id="2569760"/>
    <lineage>
        <taxon>Bacteria</taxon>
        <taxon>Bacillati</taxon>
        <taxon>Candidatus Sysuimicrobiota</taxon>
        <taxon>Candidatus Sysuimicrobiia</taxon>
        <taxon>Candidatus Sysuimicrobiales</taxon>
        <taxon>Candidatus Segetimicrobiaceae</taxon>
        <taxon>Candidatus Segetimicrobium</taxon>
    </lineage>
</organism>
<dbReference type="GO" id="GO:0003941">
    <property type="term" value="F:L-serine ammonia-lyase activity"/>
    <property type="evidence" value="ECO:0007669"/>
    <property type="project" value="TreeGrafter"/>
</dbReference>
<evidence type="ECO:0000256" key="2">
    <source>
        <dbReference type="ARBA" id="ARBA00003648"/>
    </source>
</evidence>
<comment type="pathway">
    <text evidence="3">Amino-acid biosynthesis; L-threonine biosynthesis; L-threonine from L-aspartate: step 5/5.</text>
</comment>
<dbReference type="GO" id="GO:0006567">
    <property type="term" value="P:L-threonine catabolic process"/>
    <property type="evidence" value="ECO:0007669"/>
    <property type="project" value="TreeGrafter"/>
</dbReference>
<dbReference type="GO" id="GO:0006565">
    <property type="term" value="P:L-serine catabolic process"/>
    <property type="evidence" value="ECO:0007669"/>
    <property type="project" value="TreeGrafter"/>
</dbReference>
<dbReference type="GO" id="GO:0030170">
    <property type="term" value="F:pyridoxal phosphate binding"/>
    <property type="evidence" value="ECO:0007669"/>
    <property type="project" value="InterPro"/>
</dbReference>
<keyword evidence="7" id="KW-0028">Amino-acid biosynthesis</keyword>
<evidence type="ECO:0000256" key="6">
    <source>
        <dbReference type="ARBA" id="ARBA00018679"/>
    </source>
</evidence>
<dbReference type="GO" id="GO:0009097">
    <property type="term" value="P:isoleucine biosynthetic process"/>
    <property type="evidence" value="ECO:0007669"/>
    <property type="project" value="TreeGrafter"/>
</dbReference>
<comment type="caution">
    <text evidence="15">The sequence shown here is derived from an EMBL/GenBank/DDBJ whole genome shotgun (WGS) entry which is preliminary data.</text>
</comment>
<evidence type="ECO:0000256" key="7">
    <source>
        <dbReference type="ARBA" id="ARBA00022605"/>
    </source>
</evidence>
<evidence type="ECO:0000256" key="5">
    <source>
        <dbReference type="ARBA" id="ARBA00013028"/>
    </source>
</evidence>
<dbReference type="InterPro" id="IPR036052">
    <property type="entry name" value="TrpB-like_PALP_sf"/>
</dbReference>
<dbReference type="PROSITE" id="PS00165">
    <property type="entry name" value="DEHYDRATASE_SER_THR"/>
    <property type="match status" value="1"/>
</dbReference>
<evidence type="ECO:0000256" key="1">
    <source>
        <dbReference type="ARBA" id="ARBA00001933"/>
    </source>
</evidence>
<feature type="domain" description="Tryptophan synthase beta chain-like PALP" evidence="14">
    <location>
        <begin position="73"/>
        <end position="378"/>
    </location>
</feature>
<keyword evidence="10 15" id="KW-0456">Lyase</keyword>
<evidence type="ECO:0000256" key="4">
    <source>
        <dbReference type="ARBA" id="ARBA00005517"/>
    </source>
</evidence>
<evidence type="ECO:0000313" key="16">
    <source>
        <dbReference type="Proteomes" id="UP000320048"/>
    </source>
</evidence>
<dbReference type="EMBL" id="VBAO01000273">
    <property type="protein sequence ID" value="TMI79598.1"/>
    <property type="molecule type" value="Genomic_DNA"/>
</dbReference>
<evidence type="ECO:0000256" key="12">
    <source>
        <dbReference type="NCBIfam" id="TIGR00260"/>
    </source>
</evidence>
<comment type="function">
    <text evidence="2">Catalyzes the gamma-elimination of phosphate from L-phosphohomoserine and the beta-addition of water to produce L-threonine.</text>
</comment>
<name>A0A537J7S1_9BACT</name>
<gene>
    <name evidence="15" type="ORF">E6H04_10310</name>
</gene>
<evidence type="ECO:0000256" key="3">
    <source>
        <dbReference type="ARBA" id="ARBA00004979"/>
    </source>
</evidence>
<keyword evidence="9 13" id="KW-0663">Pyridoxal phosphate</keyword>
<comment type="cofactor">
    <cofactor evidence="1 13">
        <name>pyridoxal 5'-phosphate</name>
        <dbReference type="ChEBI" id="CHEBI:597326"/>
    </cofactor>
</comment>
<dbReference type="SUPFAM" id="SSF53686">
    <property type="entry name" value="Tryptophan synthase beta subunit-like PLP-dependent enzymes"/>
    <property type="match status" value="1"/>
</dbReference>
<feature type="modified residue" description="N6-(pyridoxal phosphate)lysine" evidence="13">
    <location>
        <position position="111"/>
    </location>
</feature>
<dbReference type="PANTHER" id="PTHR48078">
    <property type="entry name" value="THREONINE DEHYDRATASE, MITOCHONDRIAL-RELATED"/>
    <property type="match status" value="1"/>
</dbReference>
<evidence type="ECO:0000259" key="14">
    <source>
        <dbReference type="Pfam" id="PF00291"/>
    </source>
</evidence>
<dbReference type="EC" id="4.2.3.1" evidence="5 12"/>
<dbReference type="Pfam" id="PF00291">
    <property type="entry name" value="PALP"/>
    <property type="match status" value="1"/>
</dbReference>
<evidence type="ECO:0000256" key="11">
    <source>
        <dbReference type="ARBA" id="ARBA00049144"/>
    </source>
</evidence>
<dbReference type="NCBIfam" id="TIGR00260">
    <property type="entry name" value="thrC"/>
    <property type="match status" value="1"/>
</dbReference>
<comment type="catalytic activity">
    <reaction evidence="11">
        <text>O-phospho-L-homoserine + H2O = L-threonine + phosphate</text>
        <dbReference type="Rhea" id="RHEA:10840"/>
        <dbReference type="ChEBI" id="CHEBI:15377"/>
        <dbReference type="ChEBI" id="CHEBI:43474"/>
        <dbReference type="ChEBI" id="CHEBI:57590"/>
        <dbReference type="ChEBI" id="CHEBI:57926"/>
        <dbReference type="EC" id="4.2.3.1"/>
    </reaction>
</comment>
<evidence type="ECO:0000256" key="8">
    <source>
        <dbReference type="ARBA" id="ARBA00022697"/>
    </source>
</evidence>
<dbReference type="UniPathway" id="UPA00050">
    <property type="reaction ID" value="UER00065"/>
</dbReference>
<dbReference type="GO" id="GO:0004795">
    <property type="term" value="F:threonine synthase activity"/>
    <property type="evidence" value="ECO:0007669"/>
    <property type="project" value="UniProtKB-UniRule"/>
</dbReference>
<evidence type="ECO:0000256" key="13">
    <source>
        <dbReference type="PIRSR" id="PIRSR604450-51"/>
    </source>
</evidence>
<dbReference type="Gene3D" id="3.40.50.1100">
    <property type="match status" value="2"/>
</dbReference>
<proteinExistence type="inferred from homology"/>
<dbReference type="PANTHER" id="PTHR48078:SF6">
    <property type="entry name" value="L-THREONINE DEHYDRATASE CATABOLIC TDCB"/>
    <property type="match status" value="1"/>
</dbReference>
<dbReference type="InterPro" id="IPR004450">
    <property type="entry name" value="Thr_synthase-like"/>
</dbReference>
<evidence type="ECO:0000256" key="10">
    <source>
        <dbReference type="ARBA" id="ARBA00023239"/>
    </source>
</evidence>
<evidence type="ECO:0000313" key="15">
    <source>
        <dbReference type="EMBL" id="TMI79598.1"/>
    </source>
</evidence>
<dbReference type="InterPro" id="IPR001926">
    <property type="entry name" value="TrpB-like_PALP"/>
</dbReference>
<dbReference type="Proteomes" id="UP000320048">
    <property type="component" value="Unassembled WGS sequence"/>
</dbReference>
<dbReference type="GO" id="GO:0004794">
    <property type="term" value="F:threonine deaminase activity"/>
    <property type="evidence" value="ECO:0007669"/>
    <property type="project" value="TreeGrafter"/>
</dbReference>
<dbReference type="CDD" id="cd01563">
    <property type="entry name" value="Thr-synth_1"/>
    <property type="match status" value="1"/>
</dbReference>
<dbReference type="NCBIfam" id="NF006050">
    <property type="entry name" value="PRK08197.1"/>
    <property type="match status" value="1"/>
</dbReference>
<sequence>MGYLDHLECTRCGGRYAPGELHNLCPACGKVLFARYDLERVRDEVSRDALAGREATMWRYREVMPVVDPKNIVTLGEGMTPLLPLEAIGRKLGLRHVFVKDEGLNPTGSFKARGLSAAVSKAKELGVRTASMPSAGNAGSAAAAYCARAGLDLYLVMPSDVPHVNQAEVATYGAQTYLIHGLIHDAGRSLRGQGKAKGWFDMSTLKEPYRVEGKKTMGYELAEQFHWSLPDVIIYPTGGGTGIVGMWKAFEEMETLGWIGSRRPRMVIVQAAGCAPMVRAHRNGRDEAEPWQHAQTIAAGLRVPEAIGDYLILQAVRASGGASYSVTDEEILADMRELAQAEGVFPCPEGAATYGALKAMVREAQVAPDDRVVLFNTGAGLKYVDLINPTLPTFDPATPPAALGGRV</sequence>
<accession>A0A537J7S1</accession>
<evidence type="ECO:0000256" key="9">
    <source>
        <dbReference type="ARBA" id="ARBA00022898"/>
    </source>
</evidence>
<dbReference type="GO" id="GO:0009088">
    <property type="term" value="P:threonine biosynthetic process"/>
    <property type="evidence" value="ECO:0007669"/>
    <property type="project" value="UniProtKB-UniRule"/>
</dbReference>
<keyword evidence="8" id="KW-0791">Threonine biosynthesis</keyword>
<protein>
    <recommendedName>
        <fullName evidence="6 12">Threonine synthase</fullName>
        <ecNumber evidence="5 12">4.2.3.1</ecNumber>
    </recommendedName>
</protein>
<reference evidence="15 16" key="1">
    <citation type="journal article" date="2019" name="Nat. Microbiol.">
        <title>Mediterranean grassland soil C-N compound turnover is dependent on rainfall and depth, and is mediated by genomically divergent microorganisms.</title>
        <authorList>
            <person name="Diamond S."/>
            <person name="Andeer P.F."/>
            <person name="Li Z."/>
            <person name="Crits-Christoph A."/>
            <person name="Burstein D."/>
            <person name="Anantharaman K."/>
            <person name="Lane K.R."/>
            <person name="Thomas B.C."/>
            <person name="Pan C."/>
            <person name="Northen T.R."/>
            <person name="Banfield J.F."/>
        </authorList>
    </citation>
    <scope>NUCLEOTIDE SEQUENCE [LARGE SCALE GENOMIC DNA]</scope>
    <source>
        <strain evidence="15">NP_7</strain>
    </source>
</reference>
<dbReference type="InterPro" id="IPR000634">
    <property type="entry name" value="Ser/Thr_deHydtase_PyrdxlP-BS"/>
</dbReference>
<comment type="similarity">
    <text evidence="4">Belongs to the threonine synthase family.</text>
</comment>